<evidence type="ECO:0000256" key="2">
    <source>
        <dbReference type="ARBA" id="ARBA00023034"/>
    </source>
</evidence>
<evidence type="ECO:0000256" key="1">
    <source>
        <dbReference type="ARBA" id="ARBA00004255"/>
    </source>
</evidence>
<evidence type="ECO:0000256" key="4">
    <source>
        <dbReference type="ARBA" id="ARBA00023136"/>
    </source>
</evidence>
<dbReference type="InterPro" id="IPR008628">
    <property type="entry name" value="GPP34-like"/>
</dbReference>
<dbReference type="GO" id="GO:0070273">
    <property type="term" value="F:phosphatidylinositol-4-phosphate binding"/>
    <property type="evidence" value="ECO:0007669"/>
    <property type="project" value="InterPro"/>
</dbReference>
<keyword evidence="3" id="KW-0446">Lipid-binding</keyword>
<reference evidence="5 6" key="1">
    <citation type="submission" date="2018-03" db="EMBL/GenBank/DDBJ databases">
        <title>Genomic Encyclopedia of Archaeal and Bacterial Type Strains, Phase II (KMG-II): from individual species to whole genera.</title>
        <authorList>
            <person name="Goeker M."/>
        </authorList>
    </citation>
    <scope>NUCLEOTIDE SEQUENCE [LARGE SCALE GENOMIC DNA]</scope>
    <source>
        <strain evidence="5 6">DSM 45348</strain>
    </source>
</reference>
<proteinExistence type="predicted"/>
<keyword evidence="4" id="KW-0472">Membrane</keyword>
<dbReference type="Proteomes" id="UP000239209">
    <property type="component" value="Unassembled WGS sequence"/>
</dbReference>
<keyword evidence="6" id="KW-1185">Reference proteome</keyword>
<protein>
    <submittedName>
        <fullName evidence="5">Golgi phosphoprotein 3 GPP34</fullName>
    </submittedName>
</protein>
<organism evidence="5 6">
    <name type="scientific">Pseudosporangium ferrugineum</name>
    <dbReference type="NCBI Taxonomy" id="439699"/>
    <lineage>
        <taxon>Bacteria</taxon>
        <taxon>Bacillati</taxon>
        <taxon>Actinomycetota</taxon>
        <taxon>Actinomycetes</taxon>
        <taxon>Micromonosporales</taxon>
        <taxon>Micromonosporaceae</taxon>
        <taxon>Pseudosporangium</taxon>
    </lineage>
</organism>
<name>A0A2T0SB80_9ACTN</name>
<dbReference type="GO" id="GO:0012505">
    <property type="term" value="C:endomembrane system"/>
    <property type="evidence" value="ECO:0007669"/>
    <property type="project" value="UniProtKB-ARBA"/>
</dbReference>
<comment type="caution">
    <text evidence="5">The sequence shown here is derived from an EMBL/GenBank/DDBJ whole genome shotgun (WGS) entry which is preliminary data.</text>
</comment>
<dbReference type="RefSeq" id="WP_106126210.1">
    <property type="nucleotide sequence ID" value="NZ_PVZG01000004.1"/>
</dbReference>
<accession>A0A2T0SB80</accession>
<sequence>MAVPTSLAQRVFLLAHDPAKGRVRTGTHLGSMLRAAALADLYLAGNLTDVRGRAAVEGRYSGGDPVLDGLLAEIAGARPRTWQSWVGRGHRATIAAVRRQLADDGWVRLEPRRVLGLFPVTRVTIRDPRVRKELLARVRTALKEPTGRVDPQDAALVAIVAAGELTLVLDRRARRASERRIAQLTEVSGPAGPALHRVVQAANSSAAG</sequence>
<dbReference type="EMBL" id="PVZG01000004">
    <property type="protein sequence ID" value="PRY30583.1"/>
    <property type="molecule type" value="Genomic_DNA"/>
</dbReference>
<dbReference type="OrthoDB" id="4717569at2"/>
<dbReference type="Gene3D" id="1.10.3630.10">
    <property type="entry name" value="yeast vps74-n-term truncation variant domain like"/>
    <property type="match status" value="1"/>
</dbReference>
<evidence type="ECO:0000256" key="3">
    <source>
        <dbReference type="ARBA" id="ARBA00023121"/>
    </source>
</evidence>
<gene>
    <name evidence="5" type="ORF">CLV70_104135</name>
</gene>
<evidence type="ECO:0000313" key="5">
    <source>
        <dbReference type="EMBL" id="PRY30583.1"/>
    </source>
</evidence>
<comment type="subcellular location">
    <subcellularLocation>
        <location evidence="1">Golgi apparatus membrane</location>
        <topology evidence="1">Peripheral membrane protein</topology>
        <orientation evidence="1">Cytoplasmic side</orientation>
    </subcellularLocation>
</comment>
<dbReference type="Pfam" id="PF05719">
    <property type="entry name" value="GPP34"/>
    <property type="match status" value="1"/>
</dbReference>
<dbReference type="GO" id="GO:0005737">
    <property type="term" value="C:cytoplasm"/>
    <property type="evidence" value="ECO:0007669"/>
    <property type="project" value="UniProtKB-ARBA"/>
</dbReference>
<dbReference type="AlphaFoldDB" id="A0A2T0SB80"/>
<evidence type="ECO:0000313" key="6">
    <source>
        <dbReference type="Proteomes" id="UP000239209"/>
    </source>
</evidence>
<keyword evidence="2" id="KW-0333">Golgi apparatus</keyword>
<dbReference type="InterPro" id="IPR038261">
    <property type="entry name" value="GPP34-like_sf"/>
</dbReference>